<organism evidence="6 7">
    <name type="scientific">Saccharobesus litoralis</name>
    <dbReference type="NCBI Taxonomy" id="2172099"/>
    <lineage>
        <taxon>Bacteria</taxon>
        <taxon>Pseudomonadati</taxon>
        <taxon>Pseudomonadota</taxon>
        <taxon>Gammaproteobacteria</taxon>
        <taxon>Alteromonadales</taxon>
        <taxon>Alteromonadaceae</taxon>
        <taxon>Saccharobesus</taxon>
    </lineage>
</organism>
<accession>A0A2S0VLG4</accession>
<dbReference type="AlphaFoldDB" id="A0A2S0VLG4"/>
<keyword evidence="4" id="KW-0106">Calcium</keyword>
<evidence type="ECO:0000313" key="7">
    <source>
        <dbReference type="Proteomes" id="UP000244441"/>
    </source>
</evidence>
<dbReference type="GO" id="GO:0004065">
    <property type="term" value="F:arylsulfatase activity"/>
    <property type="evidence" value="ECO:0007669"/>
    <property type="project" value="TreeGrafter"/>
</dbReference>
<dbReference type="Proteomes" id="UP000244441">
    <property type="component" value="Chromosome"/>
</dbReference>
<name>A0A2S0VLG4_9ALTE</name>
<dbReference type="CDD" id="cd16146">
    <property type="entry name" value="ARS_like"/>
    <property type="match status" value="1"/>
</dbReference>
<dbReference type="GO" id="GO:0046872">
    <property type="term" value="F:metal ion binding"/>
    <property type="evidence" value="ECO:0007669"/>
    <property type="project" value="UniProtKB-KW"/>
</dbReference>
<dbReference type="InterPro" id="IPR024607">
    <property type="entry name" value="Sulfatase_CS"/>
</dbReference>
<dbReference type="PROSITE" id="PS00523">
    <property type="entry name" value="SULFATASE_1"/>
    <property type="match status" value="1"/>
</dbReference>
<dbReference type="KEGG" id="cate:C2869_00655"/>
<gene>
    <name evidence="6" type="ORF">C2869_00655</name>
</gene>
<proteinExistence type="inferred from homology"/>
<feature type="domain" description="Sulfatase N-terminal" evidence="5">
    <location>
        <begin position="41"/>
        <end position="365"/>
    </location>
</feature>
<dbReference type="Gene3D" id="3.30.1120.10">
    <property type="match status" value="1"/>
</dbReference>
<protein>
    <submittedName>
        <fullName evidence="6">N-acetylgalactosamine-4-sulfatase</fullName>
    </submittedName>
</protein>
<dbReference type="Gene3D" id="3.40.720.10">
    <property type="entry name" value="Alkaline Phosphatase, subunit A"/>
    <property type="match status" value="1"/>
</dbReference>
<evidence type="ECO:0000256" key="4">
    <source>
        <dbReference type="ARBA" id="ARBA00022837"/>
    </source>
</evidence>
<evidence type="ECO:0000313" key="6">
    <source>
        <dbReference type="EMBL" id="AWB65041.1"/>
    </source>
</evidence>
<reference evidence="6 7" key="1">
    <citation type="submission" date="2018-01" db="EMBL/GenBank/DDBJ databases">
        <title>Genome sequence of a Cantenovulum-like bacteria.</title>
        <authorList>
            <person name="Tan W.R."/>
            <person name="Lau N.-S."/>
            <person name="Go F."/>
            <person name="Amirul A.-A.A."/>
        </authorList>
    </citation>
    <scope>NUCLEOTIDE SEQUENCE [LARGE SCALE GENOMIC DNA]</scope>
    <source>
        <strain evidence="6 7">CCB-QB4</strain>
    </source>
</reference>
<dbReference type="PANTHER" id="PTHR42693:SF53">
    <property type="entry name" value="ENDO-4-O-SULFATASE"/>
    <property type="match status" value="1"/>
</dbReference>
<evidence type="ECO:0000256" key="3">
    <source>
        <dbReference type="ARBA" id="ARBA00022801"/>
    </source>
</evidence>
<dbReference type="FunFam" id="3.40.720.10:FF:000070">
    <property type="entry name" value="Arylsulfatase A"/>
    <property type="match status" value="1"/>
</dbReference>
<dbReference type="SUPFAM" id="SSF53649">
    <property type="entry name" value="Alkaline phosphatase-like"/>
    <property type="match status" value="1"/>
</dbReference>
<dbReference type="InterPro" id="IPR000917">
    <property type="entry name" value="Sulfatase_N"/>
</dbReference>
<evidence type="ECO:0000259" key="5">
    <source>
        <dbReference type="Pfam" id="PF00884"/>
    </source>
</evidence>
<dbReference type="EMBL" id="CP026604">
    <property type="protein sequence ID" value="AWB65041.1"/>
    <property type="molecule type" value="Genomic_DNA"/>
</dbReference>
<evidence type="ECO:0000256" key="1">
    <source>
        <dbReference type="ARBA" id="ARBA00008779"/>
    </source>
</evidence>
<dbReference type="InterPro" id="IPR050738">
    <property type="entry name" value="Sulfatase"/>
</dbReference>
<evidence type="ECO:0000256" key="2">
    <source>
        <dbReference type="ARBA" id="ARBA00022723"/>
    </source>
</evidence>
<dbReference type="Pfam" id="PF00884">
    <property type="entry name" value="Sulfatase"/>
    <property type="match status" value="1"/>
</dbReference>
<keyword evidence="2" id="KW-0479">Metal-binding</keyword>
<keyword evidence="3" id="KW-0378">Hydrolase</keyword>
<keyword evidence="7" id="KW-1185">Reference proteome</keyword>
<comment type="similarity">
    <text evidence="1">Belongs to the sulfatase family.</text>
</comment>
<sequence>MIRKLMEHKNNTVRLTRAFFLILLGVFCIGSLTFNAYAKQPNVIVILVDDQGYGDLAAHGNPWLKTPAMDELYHSSLRFTDFHVDPTCSPSRAALMTGKYSTKVGVWLTYAGREHLKRNEKTMADVFKSNGYSTAIFGKWHLGENYPFRPMDRGFDESLIHGGGSITETPDTFGNDYYDDIYKRNGKAEQVSGYATDVWFKETQSFIQRQGDKPFFVYLPLNAAHSPLTVPEKYAKPYQNKAGIPARRANFYGMLANIDENLANLRKTLKQQGIADNTILLFLNDNGTGHGVKLAAKNGQGNTKDGWAIDGYNAGMRGRKSSVYDGGHRSFLFMHWPNGGLDKGRDFPHLTAHFDLLPSLIEMCGLALPEPINFDGISLLPYIQTEKQKQKQYPDRTIVVHHQGRRSVKNTHLQKYKDYVVMTEQWRLVGKELYAIKTDPAQAFNLAHKYPKVVKQLSAEYENWWQSVEFADDKPEPIVLNPRKQHTLVITTQNLQGMQRAHYSQFDNRAGKLATDGYTHIYNDIRGKYKITLRRWPRELDLAINAKGEDFKLDPTKHDAFYPFHQYKNKALQLSKARLKIGKFDETKPVKANDTEIVFKAFIPAGEFTIQTWFYTKDNQQTSAYYTYIEPDL</sequence>
<dbReference type="InterPro" id="IPR017850">
    <property type="entry name" value="Alkaline_phosphatase_core_sf"/>
</dbReference>
<dbReference type="PANTHER" id="PTHR42693">
    <property type="entry name" value="ARYLSULFATASE FAMILY MEMBER"/>
    <property type="match status" value="1"/>
</dbReference>